<sequence length="444" mass="49168">MPDEEIQKALAGEIPVEDLSEADREHVRAVQQLARERHDELLAEYRATQYTFRVEWAEDVRRWRATCDQLHGLSHPATTPEGAIRGLITTVGEVVKNNQEWFWSPEWQAGEREVDDQIARGEVETFASGEEFVTHLEQAAAEADQHPRLAGTTPAARREAAKLVVALDRQEGKPTDPYITAVAAGERMSTTPKDSDGMDNPWMFLPDDLVPTFLTELRDQVQLGNHEGVYEAIERWRAAQLLRAQAPRQTRSTPEEYAQLAADAEAGLFVSVPGTAMISVQYLQENPDALVRMLREVAPDRLAQGVIDAARGDADGPRDLGHEGTDTDIHRTVPTDATVDWVKSDTFASGTSTIYLIALPVHLDPGYDVVPDLDLGYFLDPHEAAAEARRRLQFQVENAPVEHRHNFAASGAAVIPVSPNGYPSGLPLKPWSVRLARKGTDSDQ</sequence>
<proteinExistence type="predicted"/>
<gene>
    <name evidence="1" type="ORF">KFZ73_16215</name>
</gene>
<organism evidence="1 2">
    <name type="scientific">Tsukamurella paurometabola</name>
    <name type="common">Corynebacterium paurometabolum</name>
    <dbReference type="NCBI Taxonomy" id="2061"/>
    <lineage>
        <taxon>Bacteria</taxon>
        <taxon>Bacillati</taxon>
        <taxon>Actinomycetota</taxon>
        <taxon>Actinomycetes</taxon>
        <taxon>Mycobacteriales</taxon>
        <taxon>Tsukamurellaceae</taxon>
        <taxon>Tsukamurella</taxon>
    </lineage>
</organism>
<name>A0ABS5NEP0_TSUPA</name>
<dbReference type="Proteomes" id="UP000676853">
    <property type="component" value="Unassembled WGS sequence"/>
</dbReference>
<protein>
    <submittedName>
        <fullName evidence="1">Uncharacterized protein</fullName>
    </submittedName>
</protein>
<evidence type="ECO:0000313" key="1">
    <source>
        <dbReference type="EMBL" id="MBS4102776.1"/>
    </source>
</evidence>
<evidence type="ECO:0000313" key="2">
    <source>
        <dbReference type="Proteomes" id="UP000676853"/>
    </source>
</evidence>
<keyword evidence="2" id="KW-1185">Reference proteome</keyword>
<accession>A0ABS5NEP0</accession>
<dbReference type="EMBL" id="JAGXOE010000041">
    <property type="protein sequence ID" value="MBS4102776.1"/>
    <property type="molecule type" value="Genomic_DNA"/>
</dbReference>
<comment type="caution">
    <text evidence="1">The sequence shown here is derived from an EMBL/GenBank/DDBJ whole genome shotgun (WGS) entry which is preliminary data.</text>
</comment>
<reference evidence="1 2" key="1">
    <citation type="submission" date="2021-04" db="EMBL/GenBank/DDBJ databases">
        <title>Whole genome sequence analysis of a thiophenic sulfur metabolizing bacteria.</title>
        <authorList>
            <person name="Akhtar N."/>
            <person name="Akram J."/>
            <person name="Aslam A."/>
        </authorList>
    </citation>
    <scope>NUCLEOTIDE SEQUENCE [LARGE SCALE GENOMIC DNA]</scope>
    <source>
        <strain evidence="1 2">3OW</strain>
    </source>
</reference>
<dbReference type="RefSeq" id="WP_212554340.1">
    <property type="nucleotide sequence ID" value="NZ_JAGXOE010000041.1"/>
</dbReference>